<dbReference type="InParanoid" id="A0A3N4LFA7"/>
<dbReference type="Gene3D" id="2.60.120.260">
    <property type="entry name" value="Galactose-binding domain-like"/>
    <property type="match status" value="2"/>
</dbReference>
<dbReference type="InterPro" id="IPR025300">
    <property type="entry name" value="BetaGal_jelly_roll_dom"/>
</dbReference>
<dbReference type="InterPro" id="IPR008979">
    <property type="entry name" value="Galactose-bd-like_sf"/>
</dbReference>
<dbReference type="InterPro" id="IPR018954">
    <property type="entry name" value="Betagal_dom2"/>
</dbReference>
<keyword evidence="4" id="KW-0732">Signal</keyword>
<protein>
    <recommendedName>
        <fullName evidence="3">beta-galactosidase</fullName>
        <ecNumber evidence="3">3.2.1.23</ecNumber>
    </recommendedName>
</protein>
<evidence type="ECO:0000256" key="3">
    <source>
        <dbReference type="ARBA" id="ARBA00012756"/>
    </source>
</evidence>
<dbReference type="GO" id="GO:0005975">
    <property type="term" value="P:carbohydrate metabolic process"/>
    <property type="evidence" value="ECO:0007669"/>
    <property type="project" value="InterPro"/>
</dbReference>
<dbReference type="InterPro" id="IPR017853">
    <property type="entry name" value="GH"/>
</dbReference>
<dbReference type="AlphaFoldDB" id="A0A3N4LFA7"/>
<organism evidence="10 11">
    <name type="scientific">Terfezia boudieri ATCC MYA-4762</name>
    <dbReference type="NCBI Taxonomy" id="1051890"/>
    <lineage>
        <taxon>Eukaryota</taxon>
        <taxon>Fungi</taxon>
        <taxon>Dikarya</taxon>
        <taxon>Ascomycota</taxon>
        <taxon>Pezizomycotina</taxon>
        <taxon>Pezizomycetes</taxon>
        <taxon>Pezizales</taxon>
        <taxon>Pezizaceae</taxon>
        <taxon>Terfezia</taxon>
    </lineage>
</organism>
<evidence type="ECO:0000313" key="10">
    <source>
        <dbReference type="EMBL" id="RPB21573.1"/>
    </source>
</evidence>
<dbReference type="EC" id="3.2.1.23" evidence="3"/>
<dbReference type="SUPFAM" id="SSF117100">
    <property type="entry name" value="Beta-galactosidase LacA, domain 3"/>
    <property type="match status" value="1"/>
</dbReference>
<dbReference type="SUPFAM" id="SSF49785">
    <property type="entry name" value="Galactose-binding domain-like"/>
    <property type="match status" value="2"/>
</dbReference>
<dbReference type="InterPro" id="IPR025972">
    <property type="entry name" value="BetaGal_dom3"/>
</dbReference>
<evidence type="ECO:0000256" key="7">
    <source>
        <dbReference type="ARBA" id="ARBA00023295"/>
    </source>
</evidence>
<evidence type="ECO:0000256" key="8">
    <source>
        <dbReference type="RuleBase" id="RU003679"/>
    </source>
</evidence>
<dbReference type="PRINTS" id="PR00742">
    <property type="entry name" value="GLHYDRLASE35"/>
</dbReference>
<name>A0A3N4LFA7_9PEZI</name>
<dbReference type="Pfam" id="PF01301">
    <property type="entry name" value="Glyco_hydro_35"/>
    <property type="match status" value="1"/>
</dbReference>
<dbReference type="InterPro" id="IPR031330">
    <property type="entry name" value="Gly_Hdrlase_35_cat"/>
</dbReference>
<dbReference type="Pfam" id="PF10435">
    <property type="entry name" value="BetaGal_dom2"/>
    <property type="match status" value="1"/>
</dbReference>
<evidence type="ECO:0000313" key="11">
    <source>
        <dbReference type="Proteomes" id="UP000267821"/>
    </source>
</evidence>
<evidence type="ECO:0000256" key="2">
    <source>
        <dbReference type="ARBA" id="ARBA00009809"/>
    </source>
</evidence>
<reference evidence="10 11" key="1">
    <citation type="journal article" date="2018" name="Nat. Ecol. Evol.">
        <title>Pezizomycetes genomes reveal the molecular basis of ectomycorrhizal truffle lifestyle.</title>
        <authorList>
            <person name="Murat C."/>
            <person name="Payen T."/>
            <person name="Noel B."/>
            <person name="Kuo A."/>
            <person name="Morin E."/>
            <person name="Chen J."/>
            <person name="Kohler A."/>
            <person name="Krizsan K."/>
            <person name="Balestrini R."/>
            <person name="Da Silva C."/>
            <person name="Montanini B."/>
            <person name="Hainaut M."/>
            <person name="Levati E."/>
            <person name="Barry K.W."/>
            <person name="Belfiori B."/>
            <person name="Cichocki N."/>
            <person name="Clum A."/>
            <person name="Dockter R.B."/>
            <person name="Fauchery L."/>
            <person name="Guy J."/>
            <person name="Iotti M."/>
            <person name="Le Tacon F."/>
            <person name="Lindquist E.A."/>
            <person name="Lipzen A."/>
            <person name="Malagnac F."/>
            <person name="Mello A."/>
            <person name="Molinier V."/>
            <person name="Miyauchi S."/>
            <person name="Poulain J."/>
            <person name="Riccioni C."/>
            <person name="Rubini A."/>
            <person name="Sitrit Y."/>
            <person name="Splivallo R."/>
            <person name="Traeger S."/>
            <person name="Wang M."/>
            <person name="Zifcakova L."/>
            <person name="Wipf D."/>
            <person name="Zambonelli A."/>
            <person name="Paolocci F."/>
            <person name="Nowrousian M."/>
            <person name="Ottonello S."/>
            <person name="Baldrian P."/>
            <person name="Spatafora J.W."/>
            <person name="Henrissat B."/>
            <person name="Nagy L.G."/>
            <person name="Aury J.M."/>
            <person name="Wincker P."/>
            <person name="Grigoriev I.V."/>
            <person name="Bonfante P."/>
            <person name="Martin F.M."/>
        </authorList>
    </citation>
    <scope>NUCLEOTIDE SEQUENCE [LARGE SCALE GENOMIC DNA]</scope>
    <source>
        <strain evidence="10 11">ATCC MYA-4762</strain>
    </source>
</reference>
<dbReference type="PANTHER" id="PTHR23421">
    <property type="entry name" value="BETA-GALACTOSIDASE RELATED"/>
    <property type="match status" value="1"/>
</dbReference>
<dbReference type="EMBL" id="ML121558">
    <property type="protein sequence ID" value="RPB21573.1"/>
    <property type="molecule type" value="Genomic_DNA"/>
</dbReference>
<dbReference type="Gene3D" id="3.20.20.80">
    <property type="entry name" value="Glycosidases"/>
    <property type="match status" value="1"/>
</dbReference>
<dbReference type="Gene3D" id="2.102.20.10">
    <property type="entry name" value="Beta-galactosidase, domain 2"/>
    <property type="match status" value="1"/>
</dbReference>
<evidence type="ECO:0000259" key="9">
    <source>
        <dbReference type="SMART" id="SM01029"/>
    </source>
</evidence>
<dbReference type="SMART" id="SM01029">
    <property type="entry name" value="BetaGal_dom2"/>
    <property type="match status" value="1"/>
</dbReference>
<dbReference type="Proteomes" id="UP000267821">
    <property type="component" value="Unassembled WGS sequence"/>
</dbReference>
<dbReference type="InterPro" id="IPR036833">
    <property type="entry name" value="BetaGal_dom3_sf"/>
</dbReference>
<dbReference type="SUPFAM" id="SSF51445">
    <property type="entry name" value="(Trans)glycosidases"/>
    <property type="match status" value="1"/>
</dbReference>
<evidence type="ECO:0000256" key="5">
    <source>
        <dbReference type="ARBA" id="ARBA00022801"/>
    </source>
</evidence>
<dbReference type="GO" id="GO:0004565">
    <property type="term" value="F:beta-galactosidase activity"/>
    <property type="evidence" value="ECO:0007669"/>
    <property type="project" value="UniProtKB-EC"/>
</dbReference>
<gene>
    <name evidence="10" type="ORF">L211DRAFT_790166</name>
</gene>
<dbReference type="Gene3D" id="2.60.390.10">
    <property type="entry name" value="Beta-galactosidase, domain 3"/>
    <property type="match status" value="1"/>
</dbReference>
<dbReference type="Pfam" id="PF13364">
    <property type="entry name" value="BetaGal_ABD2"/>
    <property type="match status" value="2"/>
</dbReference>
<comment type="similarity">
    <text evidence="2 8">Belongs to the glycosyl hydrolase 35 family.</text>
</comment>
<dbReference type="InterPro" id="IPR037110">
    <property type="entry name" value="Betagal_dom2_sf"/>
</dbReference>
<keyword evidence="11" id="KW-1185">Reference proteome</keyword>
<dbReference type="InterPro" id="IPR001944">
    <property type="entry name" value="Glycoside_Hdrlase_35"/>
</dbReference>
<sequence>MNTYALTIQNNPSRLQNSVLSHWSFSVDDQYPLPGDTEGQDLNWKGSRLSDNGLSDKVQWDNSTLYIDGQKVFIYSGEFHYWRIPVPALYLDIFQKMQAAGYNAVSIYFHWGFHNPAEGVWDFETGAHDLQPIFEAAKTAGLWIIARPGPYIHAETTAGGLPGWLVQLPQIEVRTNGTKYTEHWKAYIERIGPIIARNQIGGGGTGTVILAQIENEYYWGGDFMYEGADEYMTMLSHAYRSAGILVPTFHNDVGMGRSWLPQNYPGVLDIYGLDCYPRGFDCDDPLGHFHVRTDYYNYFKKWYPNGPQFTPEFQGGAFDPWGGPGYEKSLRSSVYYKNNIAQRFTMMNLYMAFGGTNWGYLLTPVVYTSYDYGAGISEGRLIRDKLSEGKLIALFLRTMDSLLHAELIGNTTCPAGGSQYSSNPAIYTTELHNQILDTRYYIIRHMDTNSLDDQTFDLRIQTALGEQQLQDLDLQRRESKILITNYSAGSHKILYSTAELLTWQTIDGVDTLFYVTGDRGHMQEIAFFFEDKEIDVQLRHQGLKSVNITAKNNIATLSFTTEPGHDITSIRVSDTFHMICFNKASAYRFWAPVLRQGPKKVNLQDQVLVQGPYLVRNATADGSMLHLVGDVNQDTALLLWVTAGFKKVTWNGEELHLEDGPFLSRQAILRGPEEGKVILPSLNSTETEWKVMDSLPEIEIEYDDSEWVVARNSSTNEAFPPITLPCLYAGEYGFHTGAVIYRGRFNTSQMAGNVTGVHLEIWGGTAFGYSAWLNGKYVTSQPGNAWNEWFADNWFFALDQLKEGENVLVIISDSNGYDRDNGVTFFDSHTTKKPRGIRSAILLGAVGLEFTSWKLQGNAGGEKYDDAVRAPYNEDGLYAVRIGAHFPGFNDTTMSSESPMEGFPGAGIKFYRTTVNITYPLDYDVPLAFVFEIPQDIQTRVQLFVNGYQMGRYINHIGPQSVFPVYPGIINRGSNVIGLAVWGMHEPAEGKRFQFTRLSLETLNCFFRTGYGEVNGEGLITGLPQGRSKFVARVKDMAQENPKLAGHELVEYLTTKLRVQGLSDAFRRTLDLWRTS</sequence>
<keyword evidence="7" id="KW-0326">Glycosidase</keyword>
<keyword evidence="5" id="KW-0378">Hydrolase</keyword>
<dbReference type="SUPFAM" id="SSF51011">
    <property type="entry name" value="Glycosyl hydrolase domain"/>
    <property type="match status" value="1"/>
</dbReference>
<accession>A0A3N4LFA7</accession>
<dbReference type="Pfam" id="PF13363">
    <property type="entry name" value="BetaGal_dom3"/>
    <property type="match status" value="1"/>
</dbReference>
<proteinExistence type="inferred from homology"/>
<feature type="domain" description="Beta-galactosidase" evidence="9">
    <location>
        <begin position="401"/>
        <end position="589"/>
    </location>
</feature>
<keyword evidence="6" id="KW-0325">Glycoprotein</keyword>
<dbReference type="OrthoDB" id="1657402at2759"/>
<evidence type="ECO:0000256" key="6">
    <source>
        <dbReference type="ARBA" id="ARBA00023180"/>
    </source>
</evidence>
<evidence type="ECO:0000256" key="4">
    <source>
        <dbReference type="ARBA" id="ARBA00022729"/>
    </source>
</evidence>
<comment type="catalytic activity">
    <reaction evidence="1">
        <text>Hydrolysis of terminal non-reducing beta-D-galactose residues in beta-D-galactosides.</text>
        <dbReference type="EC" id="3.2.1.23"/>
    </reaction>
</comment>
<evidence type="ECO:0000256" key="1">
    <source>
        <dbReference type="ARBA" id="ARBA00001412"/>
    </source>
</evidence>
<dbReference type="STRING" id="1051890.A0A3N4LFA7"/>